<reference evidence="6" key="4">
    <citation type="journal article" date="2009" name="Anal. Chem.">
        <title>Lys-N and trypsin cover complementary parts of the phosphoproteome in a refined SCX-based approach.</title>
        <authorList>
            <person name="Gauci S."/>
            <person name="Helbig A.O."/>
            <person name="Slijper M."/>
            <person name="Krijgsveld J."/>
            <person name="Heck A.J."/>
            <person name="Mohammed S."/>
        </authorList>
    </citation>
    <scope>IDENTIFICATION BY MASS SPECTROMETRY [LARGE SCALE ANALYSIS]</scope>
</reference>
<evidence type="ECO:0000313" key="3">
    <source>
        <dbReference type="Proteomes" id="UP000005640"/>
    </source>
</evidence>
<dbReference type="ChiTaRS" id="BCL10">
    <property type="organism name" value="human"/>
</dbReference>
<gene>
    <name evidence="2" type="primary">BCL10</name>
</gene>
<reference evidence="2 3" key="2">
    <citation type="journal article" date="2004" name="Nature">
        <title>Finishing the euchromatic sequence of the human genome.</title>
        <authorList>
            <consortium name="International Human Genome Sequencing Consortium"/>
        </authorList>
    </citation>
    <scope>NUCLEOTIDE SEQUENCE [LARGE SCALE GENOMIC DNA]</scope>
</reference>
<dbReference type="Ensembl" id="ENST00000649060.1">
    <property type="protein sequence ID" value="ENSP00000497490.1"/>
    <property type="gene ID" value="ENSG00000142867.14"/>
</dbReference>
<reference evidence="2 3" key="1">
    <citation type="journal article" date="2001" name="Nature">
        <title>Initial sequencing and analysis of the human genome.</title>
        <authorList>
            <consortium name="International Human Genome Sequencing Consortium"/>
            <person name="Lander E.S."/>
            <person name="Linton L.M."/>
            <person name="Birren B."/>
            <person name="Nusbaum C."/>
            <person name="Zody M.C."/>
            <person name="Baldwin J."/>
            <person name="Devon K."/>
            <person name="Dewar K."/>
            <person name="Doyle M."/>
            <person name="FitzHugh W."/>
            <person name="Funke R."/>
            <person name="Gage D."/>
            <person name="Harris K."/>
            <person name="Heaford A."/>
            <person name="Howland J."/>
            <person name="Kann L."/>
            <person name="Lehoczky J."/>
            <person name="LeVine R."/>
            <person name="McEwan P."/>
            <person name="McKernan K."/>
            <person name="Meldrim J."/>
            <person name="Mesirov J.P."/>
            <person name="Miranda C."/>
            <person name="Morris W."/>
            <person name="Naylor J."/>
            <person name="Raymond C."/>
            <person name="Rosetti M."/>
            <person name="Santos R."/>
            <person name="Sheridan A."/>
            <person name="Sougnez C."/>
            <person name="Stange-Thomann N."/>
            <person name="Stojanovic N."/>
            <person name="Subramanian A."/>
            <person name="Wyman D."/>
            <person name="Rogers J."/>
            <person name="Sulston J."/>
            <person name="Ainscough R."/>
            <person name="Beck S."/>
            <person name="Bentley D."/>
            <person name="Burton J."/>
            <person name="Clee C."/>
            <person name="Carter N."/>
            <person name="Coulson A."/>
            <person name="Deadman R."/>
            <person name="Deloukas P."/>
            <person name="Dunham A."/>
            <person name="Dunham I."/>
            <person name="Durbin R."/>
            <person name="French L."/>
            <person name="Grafham D."/>
            <person name="Gregory S."/>
            <person name="Hubbard T."/>
            <person name="Humphray S."/>
            <person name="Hunt A."/>
            <person name="Jones M."/>
            <person name="Lloyd C."/>
            <person name="McMurray A."/>
            <person name="Matthews L."/>
            <person name="Mercer S."/>
            <person name="Milne S."/>
            <person name="Mullikin J.C."/>
            <person name="Mungall A."/>
            <person name="Plumb R."/>
            <person name="Ross M."/>
            <person name="Shownkeen R."/>
            <person name="Sims S."/>
            <person name="Waterston R.H."/>
            <person name="Wilson R.K."/>
            <person name="Hillier L.W."/>
            <person name="McPherson J.D."/>
            <person name="Marra M.A."/>
            <person name="Mardis E.R."/>
            <person name="Fulton L.A."/>
            <person name="Chinwalla A.T."/>
            <person name="Pepin K.H."/>
            <person name="Gish W.R."/>
            <person name="Chissoe S.L."/>
            <person name="Wendl M.C."/>
            <person name="Delehaunty K.D."/>
            <person name="Miner T.L."/>
            <person name="Delehaunty A."/>
            <person name="Kramer J.B."/>
            <person name="Cook L.L."/>
            <person name="Fulton R.S."/>
            <person name="Johnson D.L."/>
            <person name="Minx P.J."/>
            <person name="Clifton S.W."/>
            <person name="Hawkins T."/>
            <person name="Branscomb E."/>
            <person name="Predki P."/>
            <person name="Richardson P."/>
            <person name="Wenning S."/>
            <person name="Slezak T."/>
            <person name="Doggett N."/>
            <person name="Cheng J.F."/>
            <person name="Olsen A."/>
            <person name="Lucas S."/>
            <person name="Elkin C."/>
            <person name="Uberbacher E."/>
            <person name="Frazier M."/>
            <person name="Gibbs R.A."/>
            <person name="Muzny D.M."/>
            <person name="Scherer S.E."/>
            <person name="Bouck J.B."/>
            <person name="Sodergren E.J."/>
            <person name="Worley K.C."/>
            <person name="Rives C.M."/>
            <person name="Gorrell J.H."/>
            <person name="Metzker M.L."/>
            <person name="Naylor S.L."/>
            <person name="Kucherlapati R.S."/>
            <person name="Nelson D.L."/>
            <person name="Weinstock G.M."/>
            <person name="Sakaki Y."/>
            <person name="Fujiyama A."/>
            <person name="Hattori M."/>
            <person name="Yada T."/>
            <person name="Toyoda A."/>
            <person name="Itoh T."/>
            <person name="Kawagoe C."/>
            <person name="Watanabe H."/>
            <person name="Totoki Y."/>
            <person name="Taylor T."/>
            <person name="Weissenbach J."/>
            <person name="Heilig R."/>
            <person name="Saurin W."/>
            <person name="Artiguenave F."/>
            <person name="Brottier P."/>
            <person name="Bruls T."/>
            <person name="Pelletier E."/>
            <person name="Robert C."/>
            <person name="Wincker P."/>
            <person name="Smith D.R."/>
            <person name="Doucette-Stamm L."/>
            <person name="Rubenfield M."/>
            <person name="Weinstock K."/>
            <person name="Lee H.M."/>
            <person name="Dubois J."/>
            <person name="Rosenthal A."/>
            <person name="Platzer M."/>
            <person name="Nyakatura G."/>
            <person name="Taudien S."/>
            <person name="Rump A."/>
            <person name="Yang H."/>
            <person name="Yu J."/>
            <person name="Wang J."/>
            <person name="Huang G."/>
            <person name="Gu J."/>
            <person name="Hood L."/>
            <person name="Rowen L."/>
            <person name="Madan A."/>
            <person name="Qin S."/>
            <person name="Davis R.W."/>
            <person name="Federspiel N.A."/>
            <person name="Abola A.P."/>
            <person name="Proctor M.J."/>
            <person name="Myers R.M."/>
            <person name="Schmutz J."/>
            <person name="Dickson M."/>
            <person name="Grimwood J."/>
            <person name="Cox D.R."/>
            <person name="Olson M.V."/>
            <person name="Kaul R."/>
            <person name="Raymond C."/>
            <person name="Shimizu N."/>
            <person name="Kawasaki K."/>
            <person name="Minoshima S."/>
            <person name="Evans G.A."/>
            <person name="Athanasiou M."/>
            <person name="Schultz R."/>
            <person name="Roe B.A."/>
            <person name="Chen F."/>
            <person name="Pan H."/>
            <person name="Ramser J."/>
            <person name="Lehrach H."/>
            <person name="Reinhardt R."/>
            <person name="McCombie W.R."/>
            <person name="de la Bastide M."/>
            <person name="Dedhia N."/>
            <person name="Blocker H."/>
            <person name="Hornischer K."/>
            <person name="Nordsiek G."/>
            <person name="Agarwala R."/>
            <person name="Aravind L."/>
            <person name="Bailey J.A."/>
            <person name="Bateman A."/>
            <person name="Batzoglou S."/>
            <person name="Birney E."/>
            <person name="Bork P."/>
            <person name="Brown D.G."/>
            <person name="Burge C.B."/>
            <person name="Cerutti L."/>
            <person name="Chen H.C."/>
            <person name="Church D."/>
            <person name="Clamp M."/>
            <person name="Copley R.R."/>
            <person name="Doerks T."/>
            <person name="Eddy S.R."/>
            <person name="Eichler E.E."/>
            <person name="Furey T.S."/>
            <person name="Galagan J."/>
            <person name="Gilbert J.G."/>
            <person name="Harmon C."/>
            <person name="Hayashizaki Y."/>
            <person name="Haussler D."/>
            <person name="Hermjakob H."/>
            <person name="Hokamp K."/>
            <person name="Jang W."/>
            <person name="Johnson L.S."/>
            <person name="Jones T.A."/>
            <person name="Kasif S."/>
            <person name="Kaspryzk A."/>
            <person name="Kennedy S."/>
            <person name="Kent W.J."/>
            <person name="Kitts P."/>
            <person name="Koonin E.V."/>
            <person name="Korf I."/>
            <person name="Kulp D."/>
            <person name="Lancet D."/>
            <person name="Lowe T.M."/>
            <person name="McLysaght A."/>
            <person name="Mikkelsen T."/>
            <person name="Moran J.V."/>
            <person name="Mulder N."/>
            <person name="Pollara V.J."/>
            <person name="Ponting C.P."/>
            <person name="Schuler G."/>
            <person name="Schultz J."/>
            <person name="Slater G."/>
            <person name="Smit A.F."/>
            <person name="Stupka E."/>
            <person name="Szustakowski J."/>
            <person name="Thierry-Mieg D."/>
            <person name="Thierry-Mieg J."/>
            <person name="Wagner L."/>
            <person name="Wallis J."/>
            <person name="Wheeler R."/>
            <person name="Williams A."/>
            <person name="Wolf Y.I."/>
            <person name="Wolfe K.H."/>
            <person name="Yang S.P."/>
            <person name="Yeh R.F."/>
            <person name="Collins F."/>
            <person name="Guyer M.S."/>
            <person name="Peterson J."/>
            <person name="Felsenfeld A."/>
            <person name="Wetterstrand K.A."/>
            <person name="Patrinos A."/>
            <person name="Morgan M.J."/>
            <person name="de Jong P."/>
            <person name="Catanese J.J."/>
            <person name="Osoegawa K."/>
            <person name="Shizuya H."/>
            <person name="Choi S."/>
            <person name="Chen Y.J."/>
        </authorList>
    </citation>
    <scope>NUCLEOTIDE SEQUENCE [LARGE SCALE GENOMIC DNA]</scope>
</reference>
<reference evidence="2" key="6">
    <citation type="submission" date="2025-09" db="UniProtKB">
        <authorList>
            <consortium name="Ensembl"/>
        </authorList>
    </citation>
    <scope>IDENTIFICATION</scope>
</reference>
<feature type="region of interest" description="Disordered" evidence="1">
    <location>
        <begin position="1"/>
        <end position="61"/>
    </location>
</feature>
<dbReference type="ExpressionAtlas" id="A0A3B3ISX2">
    <property type="expression patterns" value="baseline and differential"/>
</dbReference>
<dbReference type="OrthoDB" id="5984934at2759"/>
<reference evidence="2" key="5">
    <citation type="submission" date="2025-08" db="UniProtKB">
        <authorList>
            <consortium name="Ensembl"/>
        </authorList>
    </citation>
    <scope>IDENTIFICATION</scope>
</reference>
<dbReference type="VEuPathDB" id="HostDB:ENSG00000142867"/>
<dbReference type="OpenTargets" id="ENSG00000142867"/>
<accession>A0A3B3ISX2</accession>
<evidence type="ECO:0007829" key="5">
    <source>
        <dbReference type="ProteomicsDB" id="A0A3B3ISX2"/>
    </source>
</evidence>
<dbReference type="EMBL" id="AL590113">
    <property type="status" value="NOT_ANNOTATED_CDS"/>
    <property type="molecule type" value="Genomic_DNA"/>
</dbReference>
<sequence length="80" mass="8414">MEPTAPSLTEEDLTEVKKDVSNAAVPRAGGGGLQPSGRRKRKPGVRGQGGSSRSEERKVLAQEDCGEPCIRGTLVAVILQ</sequence>
<organism evidence="2 3">
    <name type="scientific">Homo sapiens</name>
    <name type="common">Human</name>
    <dbReference type="NCBI Taxonomy" id="9606"/>
    <lineage>
        <taxon>Eukaryota</taxon>
        <taxon>Metazoa</taxon>
        <taxon>Chordata</taxon>
        <taxon>Craniata</taxon>
        <taxon>Vertebrata</taxon>
        <taxon>Euteleostomi</taxon>
        <taxon>Mammalia</taxon>
        <taxon>Eutheria</taxon>
        <taxon>Euarchontoglires</taxon>
        <taxon>Primates</taxon>
        <taxon>Haplorrhini</taxon>
        <taxon>Catarrhini</taxon>
        <taxon>Hominidae</taxon>
        <taxon>Homo</taxon>
    </lineage>
</organism>
<evidence type="ECO:0007829" key="6">
    <source>
        <dbReference type="PubMed" id="19413330"/>
    </source>
</evidence>
<evidence type="ECO:0000313" key="2">
    <source>
        <dbReference type="Ensembl" id="ENSP00000497490.1"/>
    </source>
</evidence>
<dbReference type="SMR" id="A0A3B3ISX2"/>
<reference evidence="2 3" key="3">
    <citation type="journal article" date="2006" name="Nature">
        <title>The DNA sequence and biological annotation of human chromosome 1.</title>
        <authorList>
            <person name="Gregory S.G."/>
            <person name="Barlow K.F."/>
            <person name="McLay K.E."/>
            <person name="Kaul R."/>
            <person name="Swarbreck D."/>
            <person name="Dunham A."/>
            <person name="Scott C.E."/>
            <person name="Howe K.L."/>
            <person name="Woodfine K."/>
            <person name="Spencer C.C."/>
            <person name="Jones M.C."/>
            <person name="Gillson C."/>
            <person name="Searle S."/>
            <person name="Zhou Y."/>
            <person name="Kokocinski F."/>
            <person name="McDonald L."/>
            <person name="Evans R."/>
            <person name="Phillips K."/>
            <person name="Atkinson A."/>
            <person name="Cooper R."/>
            <person name="Jones C."/>
            <person name="Hall R.E."/>
            <person name="Andrews T.D."/>
            <person name="Lloyd C."/>
            <person name="Ainscough R."/>
            <person name="Almeida J.P."/>
            <person name="Ambrose K.D."/>
            <person name="Anderson F."/>
            <person name="Andrew R.W."/>
            <person name="Ashwell R.I."/>
            <person name="Aubin K."/>
            <person name="Babbage A.K."/>
            <person name="Bagguley C.L."/>
            <person name="Bailey J."/>
            <person name="Beasley H."/>
            <person name="Bethel G."/>
            <person name="Bird C.P."/>
            <person name="Bray-Allen S."/>
            <person name="Brown J.Y."/>
            <person name="Brown A.J."/>
            <person name="Buckley D."/>
            <person name="Burton J."/>
            <person name="Bye J."/>
            <person name="Carder C."/>
            <person name="Chapman J.C."/>
            <person name="Clark S.Y."/>
            <person name="Clarke G."/>
            <person name="Clee C."/>
            <person name="Cobley V."/>
            <person name="Collier R.E."/>
            <person name="Corby N."/>
            <person name="Coville G.J."/>
            <person name="Davies J."/>
            <person name="Deadman R."/>
            <person name="Dunn M."/>
            <person name="Earthrowl M."/>
            <person name="Ellington A.G."/>
            <person name="Errington H."/>
            <person name="Frankish A."/>
            <person name="Frankland J."/>
            <person name="French L."/>
            <person name="Garner P."/>
            <person name="Garnett J."/>
            <person name="Gay L."/>
            <person name="Ghori M.R."/>
            <person name="Gibson R."/>
            <person name="Gilby L.M."/>
            <person name="Gillett W."/>
            <person name="Glithero R.J."/>
            <person name="Grafham D.V."/>
            <person name="Griffiths C."/>
            <person name="Griffiths-Jones S."/>
            <person name="Grocock R."/>
            <person name="Hammond S."/>
            <person name="Harrison E.S."/>
            <person name="Hart E."/>
            <person name="Haugen E."/>
            <person name="Heath P.D."/>
            <person name="Holmes S."/>
            <person name="Holt K."/>
            <person name="Howden P.J."/>
            <person name="Hunt A.R."/>
            <person name="Hunt S.E."/>
            <person name="Hunter G."/>
            <person name="Isherwood J."/>
            <person name="James R."/>
            <person name="Johnson C."/>
            <person name="Johnson D."/>
            <person name="Joy A."/>
            <person name="Kay M."/>
            <person name="Kershaw J.K."/>
            <person name="Kibukawa M."/>
            <person name="Kimberley A.M."/>
            <person name="King A."/>
            <person name="Knights A.J."/>
            <person name="Lad H."/>
            <person name="Laird G."/>
            <person name="Lawlor S."/>
            <person name="Leongamornlert D.A."/>
            <person name="Lloyd D.M."/>
            <person name="Loveland J."/>
            <person name="Lovell J."/>
            <person name="Lush M.J."/>
            <person name="Lyne R."/>
            <person name="Martin S."/>
            <person name="Mashreghi-Mohammadi M."/>
            <person name="Matthews L."/>
            <person name="Matthews N.S."/>
            <person name="McLaren S."/>
            <person name="Milne S."/>
            <person name="Mistry S."/>
            <person name="Moore M.J."/>
            <person name="Nickerson T."/>
            <person name="O'Dell C.N."/>
            <person name="Oliver K."/>
            <person name="Palmeiri A."/>
            <person name="Palmer S.A."/>
            <person name="Parker A."/>
            <person name="Patel D."/>
            <person name="Pearce A.V."/>
            <person name="Peck A.I."/>
            <person name="Pelan S."/>
            <person name="Phelps K."/>
            <person name="Phillimore B.J."/>
            <person name="Plumb R."/>
            <person name="Rajan J."/>
            <person name="Raymond C."/>
            <person name="Rouse G."/>
            <person name="Saenphimmachak C."/>
            <person name="Sehra H.K."/>
            <person name="Sheridan E."/>
            <person name="Shownkeen R."/>
            <person name="Sims S."/>
            <person name="Skuce C.D."/>
            <person name="Smith M."/>
            <person name="Steward C."/>
            <person name="Subramanian S."/>
            <person name="Sycamore N."/>
            <person name="Tracey A."/>
            <person name="Tromans A."/>
            <person name="Van Helmond Z."/>
            <person name="Wall M."/>
            <person name="Wallis J.M."/>
            <person name="White S."/>
            <person name="Whitehead S.L."/>
            <person name="Wilkinson J.E."/>
            <person name="Willey D.L."/>
            <person name="Williams H."/>
            <person name="Wilming L."/>
            <person name="Wray P.W."/>
            <person name="Wu Z."/>
            <person name="Coulson A."/>
            <person name="Vaudin M."/>
            <person name="Sulston J.E."/>
            <person name="Durbin R."/>
            <person name="Hubbard T."/>
            <person name="Wooster R."/>
            <person name="Dunham I."/>
            <person name="Carter N.P."/>
            <person name="McVean G."/>
            <person name="Ross M.T."/>
            <person name="Harrow J."/>
            <person name="Olson M.V."/>
            <person name="Beck S."/>
            <person name="Rogers J."/>
            <person name="Bentley D.R."/>
            <person name="Banerjee R."/>
            <person name="Bryant S.P."/>
            <person name="Burford D.C."/>
            <person name="Burrill W.D."/>
            <person name="Clegg S.M."/>
            <person name="Dhami P."/>
            <person name="Dovey O."/>
            <person name="Faulkner L.M."/>
            <person name="Gribble S.M."/>
            <person name="Langford C.F."/>
            <person name="Pandian R.D."/>
            <person name="Porter K.M."/>
            <person name="Prigmore E."/>
        </authorList>
    </citation>
    <scope>NUCLEOTIDE SEQUENCE [LARGE SCALE GENOMIC DNA]</scope>
</reference>
<dbReference type="AlphaFoldDB" id="A0A3B3ISX2"/>
<name>A0A3B3ISX2_HUMAN</name>
<protein>
    <submittedName>
        <fullName evidence="2">BCL10 immune signaling adaptor</fullName>
    </submittedName>
</protein>
<dbReference type="Proteomes" id="UP000005640">
    <property type="component" value="Chromosome 1"/>
</dbReference>
<dbReference type="Ensembl" id="ENST00000649060.1">
    <property type="protein sequence ID" value="ENSP00000497490.1"/>
    <property type="gene ID" value="ENSG00000142867.15"/>
</dbReference>
<evidence type="ECO:0007829" key="4">
    <source>
        <dbReference type="PeptideAtlas" id="A0A3B3ISX2"/>
    </source>
</evidence>
<proteinExistence type="evidence at protein level"/>
<evidence type="ECO:0000256" key="1">
    <source>
        <dbReference type="SAM" id="MobiDB-lite"/>
    </source>
</evidence>
<dbReference type="HGNC" id="HGNC:989">
    <property type="gene designation" value="BCL10"/>
</dbReference>
<keyword evidence="3" id="KW-1185">Reference proteome</keyword>
<dbReference type="GeneTree" id="ENSGT00490000043442"/>
<dbReference type="MassIVE" id="A0A3B3ISX2"/>
<keyword evidence="4 5" id="KW-1267">Proteomics identification</keyword>
<dbReference type="Bgee" id="ENSG00000142867">
    <property type="expression patterns" value="Expressed in esophagus squamous epithelium and 192 other cell types or tissues"/>
</dbReference>